<dbReference type="RefSeq" id="XP_043058307.1">
    <property type="nucleotide sequence ID" value="XM_043204917.1"/>
</dbReference>
<sequence>MPQTIHCYFGGHCHGSIKETPTGALLSTSDFLVQKVCSLHASVARLKLYVREPGITTGLHVAKNFGVRLVLSLGSGNKARSLRNNAGSGNKDSGSSIGREI</sequence>
<gene>
    <name evidence="2" type="ORF">KL928_004240</name>
</gene>
<accession>A0AAN6DDB8</accession>
<dbReference type="GeneID" id="66128291"/>
<protein>
    <submittedName>
        <fullName evidence="2">Uncharacterized protein</fullName>
    </submittedName>
</protein>
<feature type="compositionally biased region" description="Polar residues" evidence="1">
    <location>
        <begin position="82"/>
        <end position="101"/>
    </location>
</feature>
<evidence type="ECO:0000313" key="3">
    <source>
        <dbReference type="Proteomes" id="UP001196530"/>
    </source>
</evidence>
<proteinExistence type="predicted"/>
<organism evidence="2 3">
    <name type="scientific">Pichia angusta</name>
    <name type="common">Yeast</name>
    <name type="synonym">Hansenula polymorpha</name>
    <dbReference type="NCBI Taxonomy" id="870730"/>
    <lineage>
        <taxon>Eukaryota</taxon>
        <taxon>Fungi</taxon>
        <taxon>Dikarya</taxon>
        <taxon>Ascomycota</taxon>
        <taxon>Saccharomycotina</taxon>
        <taxon>Pichiomycetes</taxon>
        <taxon>Pichiales</taxon>
        <taxon>Pichiaceae</taxon>
        <taxon>Ogataea</taxon>
    </lineage>
</organism>
<dbReference type="Proteomes" id="UP001196530">
    <property type="component" value="Unassembled WGS sequence"/>
</dbReference>
<comment type="caution">
    <text evidence="2">The sequence shown here is derived from an EMBL/GenBank/DDBJ whole genome shotgun (WGS) entry which is preliminary data.</text>
</comment>
<dbReference type="EMBL" id="JAHLUX010000009">
    <property type="protein sequence ID" value="KAG7816776.1"/>
    <property type="molecule type" value="Genomic_DNA"/>
</dbReference>
<evidence type="ECO:0000313" key="2">
    <source>
        <dbReference type="EMBL" id="KAG7816776.1"/>
    </source>
</evidence>
<reference evidence="2" key="1">
    <citation type="journal article" date="2021" name="G3 (Bethesda)">
        <title>Genomic diversity, chromosomal rearrangements, and interspecies hybridization in the ogataea polymorpha species complex.</title>
        <authorList>
            <person name="Hanson S.J."/>
            <person name="Cinneide E.O."/>
            <person name="Salzberg L.I."/>
            <person name="Wolfe K.H."/>
            <person name="McGowan J."/>
            <person name="Fitzpatrick D.A."/>
            <person name="Matlin K."/>
        </authorList>
    </citation>
    <scope>NUCLEOTIDE SEQUENCE</scope>
    <source>
        <strain evidence="2">61-244</strain>
    </source>
</reference>
<name>A0AAN6DDB8_PICAN</name>
<dbReference type="AlphaFoldDB" id="A0AAN6DDB8"/>
<feature type="region of interest" description="Disordered" evidence="1">
    <location>
        <begin position="78"/>
        <end position="101"/>
    </location>
</feature>
<evidence type="ECO:0000256" key="1">
    <source>
        <dbReference type="SAM" id="MobiDB-lite"/>
    </source>
</evidence>